<evidence type="ECO:0000313" key="2">
    <source>
        <dbReference type="Proteomes" id="UP000027265"/>
    </source>
</evidence>
<reference evidence="2" key="1">
    <citation type="journal article" date="2014" name="Proc. Natl. Acad. Sci. U.S.A.">
        <title>Extensive sampling of basidiomycete genomes demonstrates inadequacy of the white-rot/brown-rot paradigm for wood decay fungi.</title>
        <authorList>
            <person name="Riley R."/>
            <person name="Salamov A.A."/>
            <person name="Brown D.W."/>
            <person name="Nagy L.G."/>
            <person name="Floudas D."/>
            <person name="Held B.W."/>
            <person name="Levasseur A."/>
            <person name="Lombard V."/>
            <person name="Morin E."/>
            <person name="Otillar R."/>
            <person name="Lindquist E.A."/>
            <person name="Sun H."/>
            <person name="LaButti K.M."/>
            <person name="Schmutz J."/>
            <person name="Jabbour D."/>
            <person name="Luo H."/>
            <person name="Baker S.E."/>
            <person name="Pisabarro A.G."/>
            <person name="Walton J.D."/>
            <person name="Blanchette R.A."/>
            <person name="Henrissat B."/>
            <person name="Martin F."/>
            <person name="Cullen D."/>
            <person name="Hibbett D.S."/>
            <person name="Grigoriev I.V."/>
        </authorList>
    </citation>
    <scope>NUCLEOTIDE SEQUENCE [LARGE SCALE GENOMIC DNA]</scope>
    <source>
        <strain evidence="2">MUCL 33604</strain>
    </source>
</reference>
<dbReference type="GO" id="GO:0007166">
    <property type="term" value="P:cell surface receptor signaling pathway"/>
    <property type="evidence" value="ECO:0007669"/>
    <property type="project" value="InterPro"/>
</dbReference>
<sequence length="93" mass="10503">MSYNTPNFAPTFIANLADDTIVVPELSAAVQIVKALIEVVQKVKAHKEDCMTVVTHICEIVGTLVKSLEGIPREEFDKGSRRDIDEFRRFKLR</sequence>
<keyword evidence="2" id="KW-1185">Reference proteome</keyword>
<gene>
    <name evidence="1" type="ORF">JAAARDRAFT_344451</name>
</gene>
<dbReference type="Gene3D" id="1.20.930.20">
    <property type="entry name" value="Adaptor protein Cbl, N-terminal domain"/>
    <property type="match status" value="1"/>
</dbReference>
<name>A0A067PJW7_9AGAM</name>
<evidence type="ECO:0000313" key="1">
    <source>
        <dbReference type="EMBL" id="KDQ55198.1"/>
    </source>
</evidence>
<dbReference type="OrthoDB" id="192148at2759"/>
<dbReference type="InterPro" id="IPR036537">
    <property type="entry name" value="Adaptor_Cbl_N_dom_sf"/>
</dbReference>
<protein>
    <submittedName>
        <fullName evidence="1">Uncharacterized protein</fullName>
    </submittedName>
</protein>
<dbReference type="Proteomes" id="UP000027265">
    <property type="component" value="Unassembled WGS sequence"/>
</dbReference>
<organism evidence="1 2">
    <name type="scientific">Jaapia argillacea MUCL 33604</name>
    <dbReference type="NCBI Taxonomy" id="933084"/>
    <lineage>
        <taxon>Eukaryota</taxon>
        <taxon>Fungi</taxon>
        <taxon>Dikarya</taxon>
        <taxon>Basidiomycota</taxon>
        <taxon>Agaricomycotina</taxon>
        <taxon>Agaricomycetes</taxon>
        <taxon>Agaricomycetidae</taxon>
        <taxon>Jaapiales</taxon>
        <taxon>Jaapiaceae</taxon>
        <taxon>Jaapia</taxon>
    </lineage>
</organism>
<dbReference type="AlphaFoldDB" id="A0A067PJW7"/>
<accession>A0A067PJW7</accession>
<proteinExistence type="predicted"/>
<dbReference type="EMBL" id="KL197726">
    <property type="protein sequence ID" value="KDQ55198.1"/>
    <property type="molecule type" value="Genomic_DNA"/>
</dbReference>
<dbReference type="HOGENOM" id="CLU_2399979_0_0_1"/>
<dbReference type="InParanoid" id="A0A067PJW7"/>